<dbReference type="PANTHER" id="PTHR30346:SF26">
    <property type="entry name" value="HYDROGEN PEROXIDE-INDUCIBLE GENES ACTIVATOR"/>
    <property type="match status" value="1"/>
</dbReference>
<protein>
    <recommendedName>
        <fullName evidence="6">Probable hydrogen peroxide-inducible genes activator</fullName>
    </recommendedName>
</protein>
<evidence type="ECO:0000313" key="8">
    <source>
        <dbReference type="EMBL" id="PXX54573.1"/>
    </source>
</evidence>
<evidence type="ECO:0000259" key="7">
    <source>
        <dbReference type="PROSITE" id="PS50931"/>
    </source>
</evidence>
<dbReference type="PRINTS" id="PR00039">
    <property type="entry name" value="HTHLYSR"/>
</dbReference>
<dbReference type="PROSITE" id="PS50931">
    <property type="entry name" value="HTH_LYSR"/>
    <property type="match status" value="1"/>
</dbReference>
<dbReference type="GO" id="GO:0003700">
    <property type="term" value="F:DNA-binding transcription factor activity"/>
    <property type="evidence" value="ECO:0007669"/>
    <property type="project" value="InterPro"/>
</dbReference>
<dbReference type="Pfam" id="PF03466">
    <property type="entry name" value="LysR_substrate"/>
    <property type="match status" value="1"/>
</dbReference>
<sequence>MISRTTLIAVTDQTYQPTLSQLRAFVAVAEYRHFGTAAARLSVSQPTLSQALAALEHGLGLQLIERSTRRVLVTAAGMRLLPKAVATLEAADRFVASATGDGLGGALRMGIIPTVAPYVLPGLLPELRKKLPALHPQVVEDQTARLLEGLRTGVLDVALLALPTEVPGLVEIPLYTEEFVLVTPRGHELAGRTDLAPSVLDSLPLLLLDEGHCLRDQALDLCRSAEIHPAAVGDTRAASLSTVVQCVAGGLGVTLIPEMAVASETARGTLDTAHFAAPAPGRTIGLAYRTSTARAEDYEYLAAIIRTQRPM</sequence>
<evidence type="ECO:0000256" key="1">
    <source>
        <dbReference type="ARBA" id="ARBA00009437"/>
    </source>
</evidence>
<name>A0A318K1N2_9NOCA</name>
<feature type="domain" description="HTH lysR-type" evidence="7">
    <location>
        <begin position="17"/>
        <end position="74"/>
    </location>
</feature>
<dbReference type="SUPFAM" id="SSF53850">
    <property type="entry name" value="Periplasmic binding protein-like II"/>
    <property type="match status" value="1"/>
</dbReference>
<dbReference type="Proteomes" id="UP000247569">
    <property type="component" value="Unassembled WGS sequence"/>
</dbReference>
<keyword evidence="4" id="KW-0010">Activator</keyword>
<organism evidence="8 9">
    <name type="scientific">Nocardia tenerifensis</name>
    <dbReference type="NCBI Taxonomy" id="228006"/>
    <lineage>
        <taxon>Bacteria</taxon>
        <taxon>Bacillati</taxon>
        <taxon>Actinomycetota</taxon>
        <taxon>Actinomycetes</taxon>
        <taxon>Mycobacteriales</taxon>
        <taxon>Nocardiaceae</taxon>
        <taxon>Nocardia</taxon>
    </lineage>
</organism>
<dbReference type="EMBL" id="QJKF01000024">
    <property type="protein sequence ID" value="PXX54573.1"/>
    <property type="molecule type" value="Genomic_DNA"/>
</dbReference>
<evidence type="ECO:0000313" key="9">
    <source>
        <dbReference type="Proteomes" id="UP000247569"/>
    </source>
</evidence>
<dbReference type="InterPro" id="IPR000847">
    <property type="entry name" value="LysR_HTH_N"/>
</dbReference>
<keyword evidence="5" id="KW-0804">Transcription</keyword>
<keyword evidence="3" id="KW-0238">DNA-binding</keyword>
<evidence type="ECO:0000256" key="5">
    <source>
        <dbReference type="ARBA" id="ARBA00023163"/>
    </source>
</evidence>
<dbReference type="SUPFAM" id="SSF46785">
    <property type="entry name" value="Winged helix' DNA-binding domain"/>
    <property type="match status" value="1"/>
</dbReference>
<dbReference type="FunFam" id="1.10.10.10:FF:000001">
    <property type="entry name" value="LysR family transcriptional regulator"/>
    <property type="match status" value="1"/>
</dbReference>
<dbReference type="GO" id="GO:0003677">
    <property type="term" value="F:DNA binding"/>
    <property type="evidence" value="ECO:0007669"/>
    <property type="project" value="UniProtKB-KW"/>
</dbReference>
<dbReference type="InterPro" id="IPR005119">
    <property type="entry name" value="LysR_subst-bd"/>
</dbReference>
<dbReference type="CDD" id="cd08411">
    <property type="entry name" value="PBP2_OxyR"/>
    <property type="match status" value="1"/>
</dbReference>
<evidence type="ECO:0000256" key="4">
    <source>
        <dbReference type="ARBA" id="ARBA00023159"/>
    </source>
</evidence>
<dbReference type="Gene3D" id="1.10.10.10">
    <property type="entry name" value="Winged helix-like DNA-binding domain superfamily/Winged helix DNA-binding domain"/>
    <property type="match status" value="1"/>
</dbReference>
<dbReference type="AlphaFoldDB" id="A0A318K1N2"/>
<gene>
    <name evidence="8" type="ORF">DFR70_12414</name>
</gene>
<dbReference type="Gene3D" id="3.40.190.10">
    <property type="entry name" value="Periplasmic binding protein-like II"/>
    <property type="match status" value="2"/>
</dbReference>
<reference evidence="8 9" key="1">
    <citation type="submission" date="2018-05" db="EMBL/GenBank/DDBJ databases">
        <title>Genomic Encyclopedia of Type Strains, Phase IV (KMG-IV): sequencing the most valuable type-strain genomes for metagenomic binning, comparative biology and taxonomic classification.</title>
        <authorList>
            <person name="Goeker M."/>
        </authorList>
    </citation>
    <scope>NUCLEOTIDE SEQUENCE [LARGE SCALE GENOMIC DNA]</scope>
    <source>
        <strain evidence="8 9">DSM 44704</strain>
    </source>
</reference>
<evidence type="ECO:0000256" key="2">
    <source>
        <dbReference type="ARBA" id="ARBA00023015"/>
    </source>
</evidence>
<keyword evidence="2" id="KW-0805">Transcription regulation</keyword>
<keyword evidence="9" id="KW-1185">Reference proteome</keyword>
<evidence type="ECO:0000256" key="3">
    <source>
        <dbReference type="ARBA" id="ARBA00023125"/>
    </source>
</evidence>
<proteinExistence type="inferred from homology"/>
<dbReference type="InterPro" id="IPR036390">
    <property type="entry name" value="WH_DNA-bd_sf"/>
</dbReference>
<accession>A0A318K1N2</accession>
<dbReference type="Pfam" id="PF00126">
    <property type="entry name" value="HTH_1"/>
    <property type="match status" value="1"/>
</dbReference>
<dbReference type="PANTHER" id="PTHR30346">
    <property type="entry name" value="TRANSCRIPTIONAL DUAL REGULATOR HCAR-RELATED"/>
    <property type="match status" value="1"/>
</dbReference>
<dbReference type="GO" id="GO:0032993">
    <property type="term" value="C:protein-DNA complex"/>
    <property type="evidence" value="ECO:0007669"/>
    <property type="project" value="TreeGrafter"/>
</dbReference>
<comment type="caution">
    <text evidence="8">The sequence shown here is derived from an EMBL/GenBank/DDBJ whole genome shotgun (WGS) entry which is preliminary data.</text>
</comment>
<comment type="similarity">
    <text evidence="1">Belongs to the LysR transcriptional regulatory family.</text>
</comment>
<dbReference type="InterPro" id="IPR036388">
    <property type="entry name" value="WH-like_DNA-bd_sf"/>
</dbReference>
<evidence type="ECO:0000256" key="6">
    <source>
        <dbReference type="ARBA" id="ARBA00040885"/>
    </source>
</evidence>